<evidence type="ECO:0000256" key="3">
    <source>
        <dbReference type="ARBA" id="ARBA00022679"/>
    </source>
</evidence>
<comment type="caution">
    <text evidence="6">The sequence shown here is derived from an EMBL/GenBank/DDBJ whole genome shotgun (WGS) entry which is preliminary data.</text>
</comment>
<feature type="domain" description="Glycosyltransferase 2-like" evidence="5">
    <location>
        <begin position="44"/>
        <end position="204"/>
    </location>
</feature>
<dbReference type="SUPFAM" id="SSF53448">
    <property type="entry name" value="Nucleotide-diphospho-sugar transferases"/>
    <property type="match status" value="1"/>
</dbReference>
<evidence type="ECO:0000313" key="6">
    <source>
        <dbReference type="EMBL" id="RXR17895.1"/>
    </source>
</evidence>
<keyword evidence="4" id="KW-0812">Transmembrane</keyword>
<name>A0A4V1N1T7_9FLAO</name>
<feature type="transmembrane region" description="Helical" evidence="4">
    <location>
        <begin position="280"/>
        <end position="296"/>
    </location>
</feature>
<dbReference type="Proteomes" id="UP000290283">
    <property type="component" value="Unassembled WGS sequence"/>
</dbReference>
<dbReference type="Pfam" id="PF00535">
    <property type="entry name" value="Glycos_transf_2"/>
    <property type="match status" value="1"/>
</dbReference>
<evidence type="ECO:0000256" key="2">
    <source>
        <dbReference type="ARBA" id="ARBA00022676"/>
    </source>
</evidence>
<dbReference type="OrthoDB" id="9805625at2"/>
<comment type="similarity">
    <text evidence="1">Belongs to the glycosyltransferase 2 family.</text>
</comment>
<reference evidence="7" key="1">
    <citation type="submission" date="2019-01" db="EMBL/GenBank/DDBJ databases">
        <title>Cytophagaceae bacterium strain CAR-16.</title>
        <authorList>
            <person name="Chen W.-M."/>
        </authorList>
    </citation>
    <scope>NUCLEOTIDE SEQUENCE [LARGE SCALE GENOMIC DNA]</scope>
    <source>
        <strain evidence="7">LLJ-11</strain>
    </source>
</reference>
<sequence>MEVLILIFYYISFWYLFNILWLIVGFSKAKTFHHHSIIPKTKFSIIVPFRNEKETLPKLLHSIAKLNYPTALFEVILVDDASEEKFEIQNTKHELTLIDNFRKTNSPKKDAINTAITIAKYDWIISTDADCEVPENWLAVFDAFIQKEKVKMIASGVMYNNVSGFLDTFQQMDLLSLQGTTIGSFGNQQAFMCNGANFCYQKTFFLELNGFEGNDSIASGDDVFLLQKAILKEVKSVHFLKSNQAIVTTKTEKNWKNLFFQRVRWASKTANYQSIYSKQLGLSVLAMNMILVFSIVLGEWRFFLVLFSIKFWIDFILLFQTSSFFKTSLKHFLLSSLVYPFFSTSVALYSFFGKYTWKGRVFRK</sequence>
<dbReference type="CDD" id="cd04192">
    <property type="entry name" value="GT_2_like_e"/>
    <property type="match status" value="1"/>
</dbReference>
<evidence type="ECO:0000256" key="4">
    <source>
        <dbReference type="SAM" id="Phobius"/>
    </source>
</evidence>
<evidence type="ECO:0000313" key="7">
    <source>
        <dbReference type="Proteomes" id="UP000290283"/>
    </source>
</evidence>
<dbReference type="InterPro" id="IPR001173">
    <property type="entry name" value="Glyco_trans_2-like"/>
</dbReference>
<evidence type="ECO:0000256" key="1">
    <source>
        <dbReference type="ARBA" id="ARBA00006739"/>
    </source>
</evidence>
<dbReference type="InterPro" id="IPR029044">
    <property type="entry name" value="Nucleotide-diphossugar_trans"/>
</dbReference>
<keyword evidence="4" id="KW-1133">Transmembrane helix</keyword>
<keyword evidence="4" id="KW-0472">Membrane</keyword>
<feature type="transmembrane region" description="Helical" evidence="4">
    <location>
        <begin position="6"/>
        <end position="26"/>
    </location>
</feature>
<dbReference type="PANTHER" id="PTHR43630:SF1">
    <property type="entry name" value="POLY-BETA-1,6-N-ACETYL-D-GLUCOSAMINE SYNTHASE"/>
    <property type="match status" value="1"/>
</dbReference>
<dbReference type="RefSeq" id="WP_129436318.1">
    <property type="nucleotide sequence ID" value="NZ_SBKO01000004.1"/>
</dbReference>
<dbReference type="AlphaFoldDB" id="A0A4V1N1T7"/>
<evidence type="ECO:0000259" key="5">
    <source>
        <dbReference type="Pfam" id="PF00535"/>
    </source>
</evidence>
<organism evidence="6 7">
    <name type="scientific">Flavobacterium amnicola</name>
    <dbReference type="NCBI Taxonomy" id="2506422"/>
    <lineage>
        <taxon>Bacteria</taxon>
        <taxon>Pseudomonadati</taxon>
        <taxon>Bacteroidota</taxon>
        <taxon>Flavobacteriia</taxon>
        <taxon>Flavobacteriales</taxon>
        <taxon>Flavobacteriaceae</taxon>
        <taxon>Flavobacterium</taxon>
    </lineage>
</organism>
<dbReference type="GO" id="GO:0016757">
    <property type="term" value="F:glycosyltransferase activity"/>
    <property type="evidence" value="ECO:0007669"/>
    <property type="project" value="UniProtKB-KW"/>
</dbReference>
<dbReference type="PANTHER" id="PTHR43630">
    <property type="entry name" value="POLY-BETA-1,6-N-ACETYL-D-GLUCOSAMINE SYNTHASE"/>
    <property type="match status" value="1"/>
</dbReference>
<keyword evidence="3 6" id="KW-0808">Transferase</keyword>
<dbReference type="EMBL" id="SBKO01000004">
    <property type="protein sequence ID" value="RXR17895.1"/>
    <property type="molecule type" value="Genomic_DNA"/>
</dbReference>
<feature type="transmembrane region" description="Helical" evidence="4">
    <location>
        <begin position="331"/>
        <end position="352"/>
    </location>
</feature>
<proteinExistence type="inferred from homology"/>
<gene>
    <name evidence="6" type="ORF">EQG63_10455</name>
</gene>
<accession>A0A4V1N1T7</accession>
<dbReference type="Gene3D" id="3.90.550.10">
    <property type="entry name" value="Spore Coat Polysaccharide Biosynthesis Protein SpsA, Chain A"/>
    <property type="match status" value="1"/>
</dbReference>
<keyword evidence="2" id="KW-0328">Glycosyltransferase</keyword>
<keyword evidence="7" id="KW-1185">Reference proteome</keyword>
<protein>
    <submittedName>
        <fullName evidence="6">Glycosyltransferase</fullName>
    </submittedName>
</protein>